<evidence type="ECO:0000256" key="3">
    <source>
        <dbReference type="ARBA" id="ARBA00022737"/>
    </source>
</evidence>
<evidence type="ECO:0000256" key="8">
    <source>
        <dbReference type="SAM" id="Phobius"/>
    </source>
</evidence>
<evidence type="ECO:0000256" key="4">
    <source>
        <dbReference type="ARBA" id="ARBA00022771"/>
    </source>
</evidence>
<dbReference type="SUPFAM" id="SSF57667">
    <property type="entry name" value="beta-beta-alpha zinc fingers"/>
    <property type="match status" value="1"/>
</dbReference>
<evidence type="ECO:0000256" key="7">
    <source>
        <dbReference type="PROSITE-ProRule" id="PRU00042"/>
    </source>
</evidence>
<reference evidence="10" key="1">
    <citation type="submission" date="2023-10" db="EMBL/GenBank/DDBJ databases">
        <title>Genome assembly of Pristionchus species.</title>
        <authorList>
            <person name="Yoshida K."/>
            <person name="Sommer R.J."/>
        </authorList>
    </citation>
    <scope>NUCLEOTIDE SEQUENCE</scope>
    <source>
        <strain evidence="10">RS0144</strain>
    </source>
</reference>
<feature type="transmembrane region" description="Helical" evidence="8">
    <location>
        <begin position="21"/>
        <end position="41"/>
    </location>
</feature>
<comment type="caution">
    <text evidence="10">The sequence shown here is derived from an EMBL/GenBank/DDBJ whole genome shotgun (WGS) entry which is preliminary data.</text>
</comment>
<name>A0AAV5UEE0_9BILA</name>
<feature type="non-terminal residue" evidence="10">
    <location>
        <position position="1"/>
    </location>
</feature>
<evidence type="ECO:0000259" key="9">
    <source>
        <dbReference type="PROSITE" id="PS50157"/>
    </source>
</evidence>
<dbReference type="GO" id="GO:0000978">
    <property type="term" value="F:RNA polymerase II cis-regulatory region sequence-specific DNA binding"/>
    <property type="evidence" value="ECO:0007669"/>
    <property type="project" value="TreeGrafter"/>
</dbReference>
<keyword evidence="8" id="KW-1133">Transmembrane helix</keyword>
<dbReference type="AlphaFoldDB" id="A0AAV5UEE0"/>
<evidence type="ECO:0000256" key="2">
    <source>
        <dbReference type="ARBA" id="ARBA00022723"/>
    </source>
</evidence>
<dbReference type="InterPro" id="IPR050527">
    <property type="entry name" value="Snail/Krueppel_Znf"/>
</dbReference>
<evidence type="ECO:0000313" key="11">
    <source>
        <dbReference type="Proteomes" id="UP001432027"/>
    </source>
</evidence>
<sequence>FTRSQILIFANKKSPDRYVSFFFSLFPFLGSSLNFSFPVFLTMDGSNVNRVDHWRKKAFDLSSSDRLGFVLSRAMDLMGIVVKDGTKAKNLHVAVRSLEMERKMTMEEDEESDSPLREIVYGMCETLGLTMKSIIDERNEETRKMAVEVYEEPIEEKAITNGNGSVSDAIPEWIPSIDEAHSSLLLPKEEEMDEPEEDEESFLLPRPTEEQKSVDTGRGYFAGMTMQYMLNTPTTSSSLQLQMRQTKSAQERIRDHGCDLCGKKFTSKKSMENHQLVHKGERKHECSICGWKFMRRSDLLRHLKNVDHSKPVKNSMDQSKFMCDICGVAFYRLADKSNHVKSLHTDQMDEDRGEQ</sequence>
<evidence type="ECO:0000256" key="6">
    <source>
        <dbReference type="ARBA" id="ARBA00023242"/>
    </source>
</evidence>
<keyword evidence="11" id="KW-1185">Reference proteome</keyword>
<feature type="domain" description="C2H2-type" evidence="9">
    <location>
        <begin position="321"/>
        <end position="349"/>
    </location>
</feature>
<keyword evidence="3" id="KW-0677">Repeat</keyword>
<keyword evidence="8" id="KW-0812">Transmembrane</keyword>
<dbReference type="GO" id="GO:0000981">
    <property type="term" value="F:DNA-binding transcription factor activity, RNA polymerase II-specific"/>
    <property type="evidence" value="ECO:0007669"/>
    <property type="project" value="TreeGrafter"/>
</dbReference>
<dbReference type="GO" id="GO:0008270">
    <property type="term" value="F:zinc ion binding"/>
    <property type="evidence" value="ECO:0007669"/>
    <property type="project" value="UniProtKB-KW"/>
</dbReference>
<evidence type="ECO:0000256" key="1">
    <source>
        <dbReference type="ARBA" id="ARBA00004123"/>
    </source>
</evidence>
<dbReference type="EMBL" id="BTSX01000006">
    <property type="protein sequence ID" value="GMT04658.1"/>
    <property type="molecule type" value="Genomic_DNA"/>
</dbReference>
<dbReference type="Proteomes" id="UP001432027">
    <property type="component" value="Unassembled WGS sequence"/>
</dbReference>
<dbReference type="InterPro" id="IPR013087">
    <property type="entry name" value="Znf_C2H2_type"/>
</dbReference>
<evidence type="ECO:0000256" key="5">
    <source>
        <dbReference type="ARBA" id="ARBA00022833"/>
    </source>
</evidence>
<dbReference type="Gene3D" id="3.30.160.60">
    <property type="entry name" value="Classic Zinc Finger"/>
    <property type="match status" value="2"/>
</dbReference>
<dbReference type="PROSITE" id="PS00028">
    <property type="entry name" value="ZINC_FINGER_C2H2_1"/>
    <property type="match status" value="3"/>
</dbReference>
<keyword evidence="2" id="KW-0479">Metal-binding</keyword>
<keyword evidence="4 7" id="KW-0863">Zinc-finger</keyword>
<dbReference type="PANTHER" id="PTHR24388:SF54">
    <property type="entry name" value="PROTEIN ESCARGOT"/>
    <property type="match status" value="1"/>
</dbReference>
<keyword evidence="8" id="KW-0472">Membrane</keyword>
<comment type="subcellular location">
    <subcellularLocation>
        <location evidence="1">Nucleus</location>
    </subcellularLocation>
</comment>
<accession>A0AAV5UEE0</accession>
<dbReference type="SMART" id="SM00355">
    <property type="entry name" value="ZnF_C2H2"/>
    <property type="match status" value="3"/>
</dbReference>
<feature type="domain" description="C2H2-type" evidence="9">
    <location>
        <begin position="284"/>
        <end position="313"/>
    </location>
</feature>
<keyword evidence="6" id="KW-0539">Nucleus</keyword>
<feature type="domain" description="C2H2-type" evidence="9">
    <location>
        <begin position="256"/>
        <end position="283"/>
    </location>
</feature>
<gene>
    <name evidence="10" type="ORF">PENTCL1PPCAC_26832</name>
</gene>
<dbReference type="GO" id="GO:0005634">
    <property type="term" value="C:nucleus"/>
    <property type="evidence" value="ECO:0007669"/>
    <property type="project" value="UniProtKB-SubCell"/>
</dbReference>
<protein>
    <recommendedName>
        <fullName evidence="9">C2H2-type domain-containing protein</fullName>
    </recommendedName>
</protein>
<dbReference type="PANTHER" id="PTHR24388">
    <property type="entry name" value="ZINC FINGER PROTEIN"/>
    <property type="match status" value="1"/>
</dbReference>
<dbReference type="PROSITE" id="PS50157">
    <property type="entry name" value="ZINC_FINGER_C2H2_2"/>
    <property type="match status" value="3"/>
</dbReference>
<proteinExistence type="predicted"/>
<evidence type="ECO:0000313" key="10">
    <source>
        <dbReference type="EMBL" id="GMT04658.1"/>
    </source>
</evidence>
<dbReference type="InterPro" id="IPR036236">
    <property type="entry name" value="Znf_C2H2_sf"/>
</dbReference>
<dbReference type="Pfam" id="PF00096">
    <property type="entry name" value="zf-C2H2"/>
    <property type="match status" value="2"/>
</dbReference>
<organism evidence="10 11">
    <name type="scientific">Pristionchus entomophagus</name>
    <dbReference type="NCBI Taxonomy" id="358040"/>
    <lineage>
        <taxon>Eukaryota</taxon>
        <taxon>Metazoa</taxon>
        <taxon>Ecdysozoa</taxon>
        <taxon>Nematoda</taxon>
        <taxon>Chromadorea</taxon>
        <taxon>Rhabditida</taxon>
        <taxon>Rhabditina</taxon>
        <taxon>Diplogasteromorpha</taxon>
        <taxon>Diplogasteroidea</taxon>
        <taxon>Neodiplogasteridae</taxon>
        <taxon>Pristionchus</taxon>
    </lineage>
</organism>
<keyword evidence="5" id="KW-0862">Zinc</keyword>